<keyword evidence="1" id="KW-0472">Membrane</keyword>
<keyword evidence="1" id="KW-1133">Transmembrane helix</keyword>
<evidence type="ECO:0000313" key="3">
    <source>
        <dbReference type="Proteomes" id="UP000019184"/>
    </source>
</evidence>
<evidence type="ECO:0000256" key="1">
    <source>
        <dbReference type="SAM" id="Phobius"/>
    </source>
</evidence>
<proteinExistence type="predicted"/>
<gene>
    <name evidence="2" type="ORF">BN874_1420007</name>
</gene>
<dbReference type="AlphaFoldDB" id="A0A7U7J3C3"/>
<name>A0A7U7J3C3_9GAMM</name>
<comment type="caution">
    <text evidence="2">The sequence shown here is derived from an EMBL/GenBank/DDBJ whole genome shotgun (WGS) entry which is preliminary data.</text>
</comment>
<dbReference type="RefSeq" id="WP_034431158.1">
    <property type="nucleotide sequence ID" value="NZ_CBTK010000049.1"/>
</dbReference>
<dbReference type="Proteomes" id="UP000019184">
    <property type="component" value="Unassembled WGS sequence"/>
</dbReference>
<reference evidence="2 3" key="1">
    <citation type="journal article" date="2014" name="ISME J.">
        <title>Candidatus Competibacter-lineage genomes retrieved from metagenomes reveal functional metabolic diversity.</title>
        <authorList>
            <person name="McIlroy S.J."/>
            <person name="Albertsen M."/>
            <person name="Andresen E.K."/>
            <person name="Saunders A.M."/>
            <person name="Kristiansen R."/>
            <person name="Stokholm-Bjerregaard M."/>
            <person name="Nielsen K.L."/>
            <person name="Nielsen P.H."/>
        </authorList>
    </citation>
    <scope>NUCLEOTIDE SEQUENCE [LARGE SCALE GENOMIC DNA]</scope>
    <source>
        <strain evidence="2 3">Run_B_J11</strain>
    </source>
</reference>
<organism evidence="2 3">
    <name type="scientific">Candidatus Contendobacter odensis Run_B_J11</name>
    <dbReference type="NCBI Taxonomy" id="1400861"/>
    <lineage>
        <taxon>Bacteria</taxon>
        <taxon>Pseudomonadati</taxon>
        <taxon>Pseudomonadota</taxon>
        <taxon>Gammaproteobacteria</taxon>
        <taxon>Candidatus Competibacteraceae</taxon>
        <taxon>Candidatus Contendibacter</taxon>
    </lineage>
</organism>
<accession>A0A7U7J3C3</accession>
<keyword evidence="3" id="KW-1185">Reference proteome</keyword>
<keyword evidence="1" id="KW-0812">Transmembrane</keyword>
<sequence length="60" mass="6769">MTPLLAQTIVILLILITGILLLMGYLLWIQLQDVAEQDRCRNAQRERLAALLTGKRPPTV</sequence>
<dbReference type="EMBL" id="CBTK010000049">
    <property type="protein sequence ID" value="CDH44038.1"/>
    <property type="molecule type" value="Genomic_DNA"/>
</dbReference>
<protein>
    <submittedName>
        <fullName evidence="2">Uncharacterized protein</fullName>
    </submittedName>
</protein>
<evidence type="ECO:0000313" key="2">
    <source>
        <dbReference type="EMBL" id="CDH44038.1"/>
    </source>
</evidence>
<feature type="transmembrane region" description="Helical" evidence="1">
    <location>
        <begin position="6"/>
        <end position="29"/>
    </location>
</feature>